<dbReference type="EMBL" id="FUYJ01000002">
    <property type="protein sequence ID" value="SKA94917.1"/>
    <property type="molecule type" value="Genomic_DNA"/>
</dbReference>
<name>A0A1T4XZB7_9BACL</name>
<dbReference type="RefSeq" id="WP_078817149.1">
    <property type="nucleotide sequence ID" value="NZ_FUYJ01000002.1"/>
</dbReference>
<reference evidence="3" key="1">
    <citation type="submission" date="2017-02" db="EMBL/GenBank/DDBJ databases">
        <authorList>
            <person name="Varghese N."/>
            <person name="Submissions S."/>
        </authorList>
    </citation>
    <scope>NUCLEOTIDE SEQUENCE [LARGE SCALE GENOMIC DNA]</scope>
    <source>
        <strain evidence="3">DSM 23966</strain>
    </source>
</reference>
<keyword evidence="1" id="KW-0472">Membrane</keyword>
<sequence>MKAIKILITTVVLIAAIGYGVYYFGSKLVADEVMDQVEAELESNGQLEAIKQEVRNDPELQAFIAEGKNIDDRNLPFKTKDQAVRVLVKKFSVSELAELQSKMKSGLSAEEKQELLSRYEDRLSEDELLALKVLAYKELANE</sequence>
<gene>
    <name evidence="2" type="ORF">SAMN04244570_1503</name>
</gene>
<dbReference type="AlphaFoldDB" id="A0A1T4XZB7"/>
<keyword evidence="1" id="KW-0812">Transmembrane</keyword>
<keyword evidence="3" id="KW-1185">Reference proteome</keyword>
<organism evidence="2 3">
    <name type="scientific">Sporosarcina newyorkensis</name>
    <dbReference type="NCBI Taxonomy" id="759851"/>
    <lineage>
        <taxon>Bacteria</taxon>
        <taxon>Bacillati</taxon>
        <taxon>Bacillota</taxon>
        <taxon>Bacilli</taxon>
        <taxon>Bacillales</taxon>
        <taxon>Caryophanaceae</taxon>
        <taxon>Sporosarcina</taxon>
    </lineage>
</organism>
<accession>A0A1T4XZB7</accession>
<feature type="transmembrane region" description="Helical" evidence="1">
    <location>
        <begin position="6"/>
        <end position="24"/>
    </location>
</feature>
<keyword evidence="1" id="KW-1133">Transmembrane helix</keyword>
<evidence type="ECO:0000313" key="2">
    <source>
        <dbReference type="EMBL" id="SKA94917.1"/>
    </source>
</evidence>
<protein>
    <recommendedName>
        <fullName evidence="4">Phenylalanyl-tRNA synthetase subunit beta</fullName>
    </recommendedName>
</protein>
<dbReference type="Proteomes" id="UP000190042">
    <property type="component" value="Unassembled WGS sequence"/>
</dbReference>
<proteinExistence type="predicted"/>
<evidence type="ECO:0000313" key="3">
    <source>
        <dbReference type="Proteomes" id="UP000190042"/>
    </source>
</evidence>
<evidence type="ECO:0000256" key="1">
    <source>
        <dbReference type="SAM" id="Phobius"/>
    </source>
</evidence>
<evidence type="ECO:0008006" key="4">
    <source>
        <dbReference type="Google" id="ProtNLM"/>
    </source>
</evidence>